<feature type="domain" description="Metallo-beta-lactamase" evidence="6">
    <location>
        <begin position="30"/>
        <end position="247"/>
    </location>
</feature>
<evidence type="ECO:0000256" key="5">
    <source>
        <dbReference type="ARBA" id="ARBA00022833"/>
    </source>
</evidence>
<dbReference type="EMBL" id="JAVRHL010000001">
    <property type="protein sequence ID" value="MDT0681262.1"/>
    <property type="molecule type" value="Genomic_DNA"/>
</dbReference>
<evidence type="ECO:0000259" key="6">
    <source>
        <dbReference type="SMART" id="SM00849"/>
    </source>
</evidence>
<dbReference type="PANTHER" id="PTHR42978:SF2">
    <property type="entry name" value="102 KBASES UNSTABLE REGION: FROM 1 TO 119443"/>
    <property type="match status" value="1"/>
</dbReference>
<sequence>MIPVFHTSATVRAPERLVLRGGRWARVSLRVRWGLAEHPAAGLGLIDLGYGPALFGRGGALGIYARVLRPRLLRGGAWQEVLAKKGAAPEDVSWVLLTHLHADHVCGLPALAHARLFAPGVTPGLRHGVFPALLPRDWPSCRTAYESLPHLPAPLGLPEGADVFGDGSCLAVPLPGHAAGQRGLVFTRCDPPLLYAADVQWCAAGLAPGRAPGAPAMWIADDRYAAGESTRLVRRFADGGGDVVLCHEPGKGTYDA</sequence>
<proteinExistence type="inferred from homology"/>
<dbReference type="InterPro" id="IPR051013">
    <property type="entry name" value="MBL_superfamily_lactonases"/>
</dbReference>
<dbReference type="Pfam" id="PF00753">
    <property type="entry name" value="Lactamase_B"/>
    <property type="match status" value="1"/>
</dbReference>
<evidence type="ECO:0000313" key="7">
    <source>
        <dbReference type="EMBL" id="MDT0681262.1"/>
    </source>
</evidence>
<dbReference type="PANTHER" id="PTHR42978">
    <property type="entry name" value="QUORUM-QUENCHING LACTONASE YTNP-RELATED-RELATED"/>
    <property type="match status" value="1"/>
</dbReference>
<keyword evidence="4" id="KW-0378">Hydrolase</keyword>
<organism evidence="7 8">
    <name type="scientific">Tropicimonas omnivorans</name>
    <dbReference type="NCBI Taxonomy" id="3075590"/>
    <lineage>
        <taxon>Bacteria</taxon>
        <taxon>Pseudomonadati</taxon>
        <taxon>Pseudomonadota</taxon>
        <taxon>Alphaproteobacteria</taxon>
        <taxon>Rhodobacterales</taxon>
        <taxon>Roseobacteraceae</taxon>
        <taxon>Tropicimonas</taxon>
    </lineage>
</organism>
<evidence type="ECO:0000256" key="2">
    <source>
        <dbReference type="ARBA" id="ARBA00007749"/>
    </source>
</evidence>
<comment type="caution">
    <text evidence="7">The sequence shown here is derived from an EMBL/GenBank/DDBJ whole genome shotgun (WGS) entry which is preliminary data.</text>
</comment>
<evidence type="ECO:0000256" key="4">
    <source>
        <dbReference type="ARBA" id="ARBA00022801"/>
    </source>
</evidence>
<gene>
    <name evidence="7" type="ORF">RM543_01090</name>
</gene>
<evidence type="ECO:0000256" key="1">
    <source>
        <dbReference type="ARBA" id="ARBA00001947"/>
    </source>
</evidence>
<keyword evidence="5" id="KW-0862">Zinc</keyword>
<dbReference type="Proteomes" id="UP001265259">
    <property type="component" value="Unassembled WGS sequence"/>
</dbReference>
<reference evidence="7 8" key="1">
    <citation type="submission" date="2023-09" db="EMBL/GenBank/DDBJ databases">
        <authorList>
            <person name="Rey-Velasco X."/>
        </authorList>
    </citation>
    <scope>NUCLEOTIDE SEQUENCE [LARGE SCALE GENOMIC DNA]</scope>
    <source>
        <strain evidence="7 8">F158</strain>
    </source>
</reference>
<dbReference type="Gene3D" id="3.60.15.10">
    <property type="entry name" value="Ribonuclease Z/Hydroxyacylglutathione hydrolase-like"/>
    <property type="match status" value="1"/>
</dbReference>
<accession>A0ABU3DC23</accession>
<keyword evidence="8" id="KW-1185">Reference proteome</keyword>
<keyword evidence="3" id="KW-0479">Metal-binding</keyword>
<protein>
    <submittedName>
        <fullName evidence="7">MBL fold metallo-hydrolase</fullName>
    </submittedName>
</protein>
<dbReference type="InterPro" id="IPR036866">
    <property type="entry name" value="RibonucZ/Hydroxyglut_hydro"/>
</dbReference>
<dbReference type="SUPFAM" id="SSF56281">
    <property type="entry name" value="Metallo-hydrolase/oxidoreductase"/>
    <property type="match status" value="1"/>
</dbReference>
<evidence type="ECO:0000256" key="3">
    <source>
        <dbReference type="ARBA" id="ARBA00022723"/>
    </source>
</evidence>
<comment type="cofactor">
    <cofactor evidence="1">
        <name>Zn(2+)</name>
        <dbReference type="ChEBI" id="CHEBI:29105"/>
    </cofactor>
</comment>
<dbReference type="InterPro" id="IPR001279">
    <property type="entry name" value="Metallo-B-lactamas"/>
</dbReference>
<dbReference type="SMART" id="SM00849">
    <property type="entry name" value="Lactamase_B"/>
    <property type="match status" value="1"/>
</dbReference>
<dbReference type="RefSeq" id="WP_311688806.1">
    <property type="nucleotide sequence ID" value="NZ_JAVRHL010000001.1"/>
</dbReference>
<evidence type="ECO:0000313" key="8">
    <source>
        <dbReference type="Proteomes" id="UP001265259"/>
    </source>
</evidence>
<comment type="similarity">
    <text evidence="2">Belongs to the metallo-beta-lactamase superfamily.</text>
</comment>
<name>A0ABU3DC23_9RHOB</name>